<protein>
    <submittedName>
        <fullName evidence="1">Uncharacterized protein</fullName>
    </submittedName>
</protein>
<dbReference type="EMBL" id="DF820479">
    <property type="protein sequence ID" value="GAK61403.1"/>
    <property type="molecule type" value="Genomic_DNA"/>
</dbReference>
<dbReference type="HOGENOM" id="CLU_2551408_0_0_0"/>
<evidence type="ECO:0000313" key="2">
    <source>
        <dbReference type="Proteomes" id="UP000030661"/>
    </source>
</evidence>
<proteinExistence type="predicted"/>
<evidence type="ECO:0000313" key="1">
    <source>
        <dbReference type="EMBL" id="GAK61403.1"/>
    </source>
</evidence>
<reference evidence="1" key="1">
    <citation type="journal article" date="2015" name="PeerJ">
        <title>First genomic representation of candidate bacterial phylum KSB3 points to enhanced environmental sensing as a trigger of wastewater bulking.</title>
        <authorList>
            <person name="Sekiguchi Y."/>
            <person name="Ohashi A."/>
            <person name="Parks D.H."/>
            <person name="Yamauchi T."/>
            <person name="Tyson G.W."/>
            <person name="Hugenholtz P."/>
        </authorList>
    </citation>
    <scope>NUCLEOTIDE SEQUENCE [LARGE SCALE GENOMIC DNA]</scope>
</reference>
<gene>
    <name evidence="1" type="ORF">U27_01303</name>
</gene>
<dbReference type="AlphaFoldDB" id="A0A081C9Z8"/>
<sequence length="82" mass="9534">MKMRCTAKFLFAAVSLVRETGVSRYIFIGEGEKIIVPLVECLTGIPFHFTFFHINQEFKIEFAWLIGISQTEIYTLAFLYTF</sequence>
<keyword evidence="2" id="KW-1185">Reference proteome</keyword>
<organism evidence="1">
    <name type="scientific">Vecturithrix granuli</name>
    <dbReference type="NCBI Taxonomy" id="1499967"/>
    <lineage>
        <taxon>Bacteria</taxon>
        <taxon>Candidatus Moduliflexota</taxon>
        <taxon>Candidatus Vecturitrichia</taxon>
        <taxon>Candidatus Vecturitrichales</taxon>
        <taxon>Candidatus Vecturitrichaceae</taxon>
        <taxon>Candidatus Vecturithrix</taxon>
    </lineage>
</organism>
<name>A0A081C9Z8_VECG1</name>
<dbReference type="Proteomes" id="UP000030661">
    <property type="component" value="Unassembled WGS sequence"/>
</dbReference>
<dbReference type="STRING" id="1499967.U27_01303"/>
<accession>A0A081C9Z8</accession>